<dbReference type="Pfam" id="PF00153">
    <property type="entry name" value="Mito_carr"/>
    <property type="match status" value="3"/>
</dbReference>
<organism evidence="13">
    <name type="scientific">Cuerna arida</name>
    <dbReference type="NCBI Taxonomy" id="1464854"/>
    <lineage>
        <taxon>Eukaryota</taxon>
        <taxon>Metazoa</taxon>
        <taxon>Ecdysozoa</taxon>
        <taxon>Arthropoda</taxon>
        <taxon>Hexapoda</taxon>
        <taxon>Insecta</taxon>
        <taxon>Pterygota</taxon>
        <taxon>Neoptera</taxon>
        <taxon>Paraneoptera</taxon>
        <taxon>Hemiptera</taxon>
        <taxon>Auchenorrhyncha</taxon>
        <taxon>Membracoidea</taxon>
        <taxon>Cicadellidae</taxon>
        <taxon>Cicadellinae</taxon>
        <taxon>Proconiini</taxon>
        <taxon>Cuerna</taxon>
    </lineage>
</organism>
<evidence type="ECO:0000313" key="14">
    <source>
        <dbReference type="EMBL" id="JAS64029.1"/>
    </source>
</evidence>
<evidence type="ECO:0000256" key="8">
    <source>
        <dbReference type="ARBA" id="ARBA00023136"/>
    </source>
</evidence>
<dbReference type="PANTHER" id="PTHR45624:SF12">
    <property type="entry name" value="MITOCHONDRIAL ORNITHINE TRANSPORTER 1"/>
    <property type="match status" value="1"/>
</dbReference>
<dbReference type="InterPro" id="IPR018108">
    <property type="entry name" value="MCP_transmembrane"/>
</dbReference>
<keyword evidence="6" id="KW-1133">Transmembrane helix</keyword>
<evidence type="ECO:0000313" key="12">
    <source>
        <dbReference type="EMBL" id="JAS58214.1"/>
    </source>
</evidence>
<evidence type="ECO:0000256" key="2">
    <source>
        <dbReference type="ARBA" id="ARBA00006375"/>
    </source>
</evidence>
<keyword evidence="5" id="KW-0677">Repeat</keyword>
<accession>A0A1B6GG02</accession>
<dbReference type="EMBL" id="GECZ01019229">
    <property type="protein sequence ID" value="JAS50540.1"/>
    <property type="molecule type" value="Transcribed_RNA"/>
</dbReference>
<dbReference type="InterPro" id="IPR050567">
    <property type="entry name" value="Mitochondrial_Carrier"/>
</dbReference>
<feature type="repeat" description="Solcar" evidence="9">
    <location>
        <begin position="226"/>
        <end position="309"/>
    </location>
</feature>
<dbReference type="PROSITE" id="PS50920">
    <property type="entry name" value="SOLCAR"/>
    <property type="match status" value="3"/>
</dbReference>
<dbReference type="EMBL" id="GECZ01008418">
    <property type="protein sequence ID" value="JAS61351.1"/>
    <property type="molecule type" value="Transcribed_RNA"/>
</dbReference>
<gene>
    <name evidence="14" type="ORF">g.27494</name>
    <name evidence="12" type="ORF">g.27495</name>
    <name evidence="13" type="ORF">g.27496</name>
    <name evidence="11" type="ORF">g.27497</name>
</gene>
<feature type="repeat" description="Solcar" evidence="9">
    <location>
        <begin position="25"/>
        <end position="110"/>
    </location>
</feature>
<evidence type="ECO:0000256" key="9">
    <source>
        <dbReference type="PROSITE-ProRule" id="PRU00282"/>
    </source>
</evidence>
<dbReference type="InterPro" id="IPR023395">
    <property type="entry name" value="MCP_dom_sf"/>
</dbReference>
<evidence type="ECO:0000256" key="10">
    <source>
        <dbReference type="RuleBase" id="RU000488"/>
    </source>
</evidence>
<evidence type="ECO:0000256" key="6">
    <source>
        <dbReference type="ARBA" id="ARBA00022989"/>
    </source>
</evidence>
<dbReference type="Gene3D" id="1.50.40.10">
    <property type="entry name" value="Mitochondrial carrier domain"/>
    <property type="match status" value="1"/>
</dbReference>
<comment type="similarity">
    <text evidence="2 10">Belongs to the mitochondrial carrier (TC 2.A.29) family.</text>
</comment>
<evidence type="ECO:0000313" key="11">
    <source>
        <dbReference type="EMBL" id="JAS50540.1"/>
    </source>
</evidence>
<feature type="repeat" description="Solcar" evidence="9">
    <location>
        <begin position="123"/>
        <end position="215"/>
    </location>
</feature>
<name>A0A1B6GG02_9HEMI</name>
<protein>
    <recommendedName>
        <fullName evidence="15">Mitochondrial ornithine transporter 1</fullName>
    </recommendedName>
</protein>
<evidence type="ECO:0000256" key="5">
    <source>
        <dbReference type="ARBA" id="ARBA00022737"/>
    </source>
</evidence>
<evidence type="ECO:0000256" key="7">
    <source>
        <dbReference type="ARBA" id="ARBA00023128"/>
    </source>
</evidence>
<dbReference type="SUPFAM" id="SSF103506">
    <property type="entry name" value="Mitochondrial carrier"/>
    <property type="match status" value="1"/>
</dbReference>
<keyword evidence="4 9" id="KW-0812">Transmembrane</keyword>
<evidence type="ECO:0000256" key="4">
    <source>
        <dbReference type="ARBA" id="ARBA00022692"/>
    </source>
</evidence>
<dbReference type="GO" id="GO:1990575">
    <property type="term" value="P:mitochondrial L-ornithine transmembrane transport"/>
    <property type="evidence" value="ECO:0007669"/>
    <property type="project" value="TreeGrafter"/>
</dbReference>
<keyword evidence="7" id="KW-0496">Mitochondrion</keyword>
<keyword evidence="8 9" id="KW-0472">Membrane</keyword>
<evidence type="ECO:0000256" key="3">
    <source>
        <dbReference type="ARBA" id="ARBA00022448"/>
    </source>
</evidence>
<proteinExistence type="inferred from homology"/>
<sequence length="315" mass="34113">MKILIMASAHKEETIVTGSSYKTLIDGAIDFTSGTLGAVALVYVGQPLDTVKVKMQTFPHMYKGMWDCMRQTVRYEGLLRGLYAGTVPALVANCAENSVLFAAYGACQKAVAYVTNTPRVEDLGALGNATAGCLGSFFSSFTLCPTELIKVQLQAAREFAITNNQKVRIGAFKLTRHIIQTEGVSGMFRGLGSTIAREMPGYFVFFGGYEATRMLLTPPGKTKEECGALPTMAAGAVGGFALWTVIFPADLVKSRIQVNSLDGTFLSVTLDIIKKEGVLALYSGLRPTLIRTIPATAILFLVYEKTKHFLNNLVY</sequence>
<comment type="subcellular location">
    <subcellularLocation>
        <location evidence="1">Mitochondrion membrane</location>
        <topology evidence="1">Multi-pass membrane protein</topology>
    </subcellularLocation>
</comment>
<dbReference type="GO" id="GO:0031966">
    <property type="term" value="C:mitochondrial membrane"/>
    <property type="evidence" value="ECO:0007669"/>
    <property type="project" value="UniProtKB-SubCell"/>
</dbReference>
<dbReference type="GO" id="GO:0000064">
    <property type="term" value="F:L-ornithine transmembrane transporter activity"/>
    <property type="evidence" value="ECO:0007669"/>
    <property type="project" value="TreeGrafter"/>
</dbReference>
<keyword evidence="3 10" id="KW-0813">Transport</keyword>
<evidence type="ECO:0000313" key="13">
    <source>
        <dbReference type="EMBL" id="JAS61351.1"/>
    </source>
</evidence>
<reference evidence="13" key="1">
    <citation type="submission" date="2015-11" db="EMBL/GenBank/DDBJ databases">
        <title>De novo transcriptome assembly of four potential Pierce s Disease insect vectors from Arizona vineyards.</title>
        <authorList>
            <person name="Tassone E.E."/>
        </authorList>
    </citation>
    <scope>NUCLEOTIDE SEQUENCE</scope>
</reference>
<dbReference type="PANTHER" id="PTHR45624">
    <property type="entry name" value="MITOCHONDRIAL BASIC AMINO ACIDS TRANSPORTER-RELATED"/>
    <property type="match status" value="1"/>
</dbReference>
<dbReference type="EMBL" id="GECZ01011555">
    <property type="protein sequence ID" value="JAS58214.1"/>
    <property type="molecule type" value="Transcribed_RNA"/>
</dbReference>
<dbReference type="AlphaFoldDB" id="A0A1B6GG02"/>
<evidence type="ECO:0008006" key="15">
    <source>
        <dbReference type="Google" id="ProtNLM"/>
    </source>
</evidence>
<dbReference type="EMBL" id="GECZ01005740">
    <property type="protein sequence ID" value="JAS64029.1"/>
    <property type="molecule type" value="Transcribed_RNA"/>
</dbReference>
<evidence type="ECO:0000256" key="1">
    <source>
        <dbReference type="ARBA" id="ARBA00004225"/>
    </source>
</evidence>